<keyword evidence="11" id="KW-1185">Reference proteome</keyword>
<dbReference type="RefSeq" id="WP_105982200.1">
    <property type="nucleotide sequence ID" value="NZ_MQUC01000003.1"/>
</dbReference>
<evidence type="ECO:0000259" key="9">
    <source>
        <dbReference type="PROSITE" id="PS50995"/>
    </source>
</evidence>
<feature type="domain" description="HTH marR-type" evidence="9">
    <location>
        <begin position="14"/>
        <end position="147"/>
    </location>
</feature>
<dbReference type="EMBL" id="MQUC01000003">
    <property type="protein sequence ID" value="PRP66363.1"/>
    <property type="molecule type" value="Genomic_DNA"/>
</dbReference>
<keyword evidence="2" id="KW-0963">Cytoplasm</keyword>
<comment type="subcellular location">
    <subcellularLocation>
        <location evidence="1">Cytoplasm</location>
    </subcellularLocation>
</comment>
<keyword evidence="4" id="KW-0238">DNA-binding</keyword>
<dbReference type="FunFam" id="1.10.10.10:FF:000163">
    <property type="entry name" value="MarR family transcriptional regulator"/>
    <property type="match status" value="1"/>
</dbReference>
<dbReference type="GO" id="GO:0003700">
    <property type="term" value="F:DNA-binding transcription factor activity"/>
    <property type="evidence" value="ECO:0007669"/>
    <property type="project" value="InterPro"/>
</dbReference>
<dbReference type="InterPro" id="IPR000835">
    <property type="entry name" value="HTH_MarR-typ"/>
</dbReference>
<evidence type="ECO:0000256" key="2">
    <source>
        <dbReference type="ARBA" id="ARBA00022490"/>
    </source>
</evidence>
<dbReference type="SMART" id="SM00347">
    <property type="entry name" value="HTH_MARR"/>
    <property type="match status" value="1"/>
</dbReference>
<sequence length="160" mass="18680">MTDQKPHTDALKLSNQMCFPIYSVSRLITKAYKPYLDKMGMTYPQYLVMLVLWEQDQVSVNYISEKLLLNTNTLSPLLQRIENQGWIDRNRCKDDERSVIICLSEKGKELKETAASIPNEMLELLMTENVTLSEIKHLKNILDSWMDALTSKEEHNNRKQ</sequence>
<gene>
    <name evidence="10" type="ORF">BST86_04290</name>
</gene>
<dbReference type="PROSITE" id="PS50995">
    <property type="entry name" value="HTH_MARR_2"/>
    <property type="match status" value="1"/>
</dbReference>
<dbReference type="SUPFAM" id="SSF46785">
    <property type="entry name" value="Winged helix' DNA-binding domain"/>
    <property type="match status" value="1"/>
</dbReference>
<comment type="similarity">
    <text evidence="6">Belongs to the SarZ family.</text>
</comment>
<dbReference type="Pfam" id="PF22381">
    <property type="entry name" value="Staph_reg_Sar_Rot"/>
    <property type="match status" value="1"/>
</dbReference>
<proteinExistence type="inferred from homology"/>
<dbReference type="PANTHER" id="PTHR42756:SF1">
    <property type="entry name" value="TRANSCRIPTIONAL REPRESSOR OF EMRAB OPERON"/>
    <property type="match status" value="1"/>
</dbReference>
<keyword evidence="5" id="KW-0804">Transcription</keyword>
<evidence type="ECO:0000313" key="11">
    <source>
        <dbReference type="Proteomes" id="UP000239532"/>
    </source>
</evidence>
<name>A0A2S9WS99_9FLAO</name>
<dbReference type="GO" id="GO:0003677">
    <property type="term" value="F:DNA binding"/>
    <property type="evidence" value="ECO:0007669"/>
    <property type="project" value="UniProtKB-KW"/>
</dbReference>
<evidence type="ECO:0000256" key="5">
    <source>
        <dbReference type="ARBA" id="ARBA00023163"/>
    </source>
</evidence>
<evidence type="ECO:0000256" key="8">
    <source>
        <dbReference type="ARBA" id="ARBA00047207"/>
    </source>
</evidence>
<evidence type="ECO:0000256" key="4">
    <source>
        <dbReference type="ARBA" id="ARBA00023125"/>
    </source>
</evidence>
<dbReference type="Proteomes" id="UP000239532">
    <property type="component" value="Unassembled WGS sequence"/>
</dbReference>
<keyword evidence="3" id="KW-0805">Transcription regulation</keyword>
<dbReference type="InterPro" id="IPR055166">
    <property type="entry name" value="Transc_reg_Sar_Rot_HTH"/>
</dbReference>
<evidence type="ECO:0000256" key="7">
    <source>
        <dbReference type="ARBA" id="ARBA00047188"/>
    </source>
</evidence>
<reference evidence="10 11" key="1">
    <citation type="submission" date="2016-11" db="EMBL/GenBank/DDBJ databases">
        <title>Trade-off between light-utilization and light-protection in marine flavobacteria.</title>
        <authorList>
            <person name="Kumagai Y."/>
        </authorList>
    </citation>
    <scope>NUCLEOTIDE SEQUENCE [LARGE SCALE GENOMIC DNA]</scope>
    <source>
        <strain evidence="10 11">JCM 17109</strain>
    </source>
</reference>
<organism evidence="10 11">
    <name type="scientific">Nonlabens agnitus</name>
    <dbReference type="NCBI Taxonomy" id="870484"/>
    <lineage>
        <taxon>Bacteria</taxon>
        <taxon>Pseudomonadati</taxon>
        <taxon>Bacteroidota</taxon>
        <taxon>Flavobacteriia</taxon>
        <taxon>Flavobacteriales</taxon>
        <taxon>Flavobacteriaceae</taxon>
        <taxon>Nonlabens</taxon>
    </lineage>
</organism>
<dbReference type="AlphaFoldDB" id="A0A2S9WS99"/>
<dbReference type="PANTHER" id="PTHR42756">
    <property type="entry name" value="TRANSCRIPTIONAL REGULATOR, MARR"/>
    <property type="match status" value="1"/>
</dbReference>
<dbReference type="GO" id="GO:0005737">
    <property type="term" value="C:cytoplasm"/>
    <property type="evidence" value="ECO:0007669"/>
    <property type="project" value="UniProtKB-SubCell"/>
</dbReference>
<accession>A0A2S9WS99</accession>
<evidence type="ECO:0000256" key="3">
    <source>
        <dbReference type="ARBA" id="ARBA00023015"/>
    </source>
</evidence>
<protein>
    <recommendedName>
        <fullName evidence="7">HTH-type transcriptional regulator SarZ</fullName>
    </recommendedName>
    <alternativeName>
        <fullName evidence="8">Staphylococcal accessory regulator Z</fullName>
    </alternativeName>
</protein>
<comment type="caution">
    <text evidence="10">The sequence shown here is derived from an EMBL/GenBank/DDBJ whole genome shotgun (WGS) entry which is preliminary data.</text>
</comment>
<dbReference type="Gene3D" id="1.10.10.10">
    <property type="entry name" value="Winged helix-like DNA-binding domain superfamily/Winged helix DNA-binding domain"/>
    <property type="match status" value="1"/>
</dbReference>
<evidence type="ECO:0000256" key="1">
    <source>
        <dbReference type="ARBA" id="ARBA00004496"/>
    </source>
</evidence>
<dbReference type="InterPro" id="IPR036390">
    <property type="entry name" value="WH_DNA-bd_sf"/>
</dbReference>
<dbReference type="InterPro" id="IPR036388">
    <property type="entry name" value="WH-like_DNA-bd_sf"/>
</dbReference>
<evidence type="ECO:0000313" key="10">
    <source>
        <dbReference type="EMBL" id="PRP66363.1"/>
    </source>
</evidence>
<evidence type="ECO:0000256" key="6">
    <source>
        <dbReference type="ARBA" id="ARBA00046337"/>
    </source>
</evidence>
<dbReference type="PRINTS" id="PR00598">
    <property type="entry name" value="HTHMARR"/>
</dbReference>
<dbReference type="OrthoDB" id="9806864at2"/>